<sequence length="71" mass="8036">MNVYDAADDAVESVRRAVKRADENGHAAQRKTACAVARTRLETMLQDEERVNEAHGMVLERLDRKEIVAVR</sequence>
<accession>R4TAH5</accession>
<evidence type="ECO:0000313" key="1">
    <source>
        <dbReference type="EMBL" id="AGM11925.1"/>
    </source>
</evidence>
<name>R4TAH5_9CAUD</name>
<dbReference type="GeneID" id="16193608"/>
<keyword evidence="2" id="KW-1185">Reference proteome</keyword>
<organism evidence="1 2">
    <name type="scientific">Haloarcula californiae tailed virus 1</name>
    <dbReference type="NCBI Taxonomy" id="1273746"/>
    <lineage>
        <taxon>Viruses</taxon>
        <taxon>Duplodnaviria</taxon>
        <taxon>Heunggongvirae</taxon>
        <taxon>Uroviricota</taxon>
        <taxon>Caudoviricetes</taxon>
        <taxon>Thumleimavirales</taxon>
        <taxon>Druskaviridae</taxon>
        <taxon>Hacavirus</taxon>
        <taxon>Hacavirus italiense</taxon>
        <taxon>Hacavirus HCTV1</taxon>
    </lineage>
</organism>
<dbReference type="KEGG" id="vg:16193608"/>
<gene>
    <name evidence="1" type="primary">63</name>
    <name evidence="1" type="ORF">DNAM5_63</name>
</gene>
<evidence type="ECO:0000313" key="2">
    <source>
        <dbReference type="Proteomes" id="UP000202086"/>
    </source>
</evidence>
<protein>
    <submittedName>
        <fullName evidence="1">Uncharacterized protein</fullName>
    </submittedName>
</protein>
<dbReference type="EMBL" id="KC292029">
    <property type="protein sequence ID" value="AGM11925.1"/>
    <property type="molecule type" value="Genomic_DNA"/>
</dbReference>
<dbReference type="Proteomes" id="UP000202086">
    <property type="component" value="Segment"/>
</dbReference>
<proteinExistence type="predicted"/>
<dbReference type="RefSeq" id="YP_008059624.1">
    <property type="nucleotide sequence ID" value="NC_021330.1"/>
</dbReference>
<reference evidence="1 2" key="1">
    <citation type="submission" date="2012-12" db="EMBL/GenBank/DDBJ databases">
        <authorList>
            <person name="Sencilo A."/>
            <person name="Jacobs-Sera D."/>
            <person name="Russell D.A."/>
            <person name="Ko C."/>
            <person name="Atanasova N."/>
            <person name="Osterlund E."/>
            <person name="Oksanen H.M."/>
            <person name="Bamford D.H."/>
            <person name="Hatfull G.F."/>
            <person name="Roine E."/>
            <person name="Hendrix R.W."/>
        </authorList>
    </citation>
    <scope>NUCLEOTIDE SEQUENCE [LARGE SCALE GENOMIC DNA]</scope>
</reference>